<dbReference type="InterPro" id="IPR002645">
    <property type="entry name" value="STAS_dom"/>
</dbReference>
<dbReference type="Gene3D" id="3.30.750.24">
    <property type="entry name" value="STAS domain"/>
    <property type="match status" value="1"/>
</dbReference>
<sequence>MHYLGAGQGQLVADQAGDLVGRLADEISGTRATHGIGHDQQLLTPCELVMPGAHQVKHGRVTPAARATLFPTVRPNRARRLIMIDELGPAPAALLVSAVRDRRGMRLVVAGDVDVISAWQFREYLAGALDTTPASLTVDLGGVTFLDSTGLSALVYAHQRARHEGVPSWWPIRNRRYAGSSMSPAC</sequence>
<evidence type="ECO:0000313" key="3">
    <source>
        <dbReference type="Proteomes" id="UP000502508"/>
    </source>
</evidence>
<dbReference type="KEGG" id="pfla:Pflav_023800"/>
<evidence type="ECO:0000313" key="2">
    <source>
        <dbReference type="EMBL" id="BCB75970.1"/>
    </source>
</evidence>
<name>A0A6F8XQ74_9ACTN</name>
<dbReference type="Proteomes" id="UP000502508">
    <property type="component" value="Chromosome"/>
</dbReference>
<dbReference type="SUPFAM" id="SSF52091">
    <property type="entry name" value="SpoIIaa-like"/>
    <property type="match status" value="1"/>
</dbReference>
<proteinExistence type="predicted"/>
<dbReference type="InterPro" id="IPR036513">
    <property type="entry name" value="STAS_dom_sf"/>
</dbReference>
<organism evidence="2 3">
    <name type="scientific">Phytohabitans flavus</name>
    <dbReference type="NCBI Taxonomy" id="1076124"/>
    <lineage>
        <taxon>Bacteria</taxon>
        <taxon>Bacillati</taxon>
        <taxon>Actinomycetota</taxon>
        <taxon>Actinomycetes</taxon>
        <taxon>Micromonosporales</taxon>
        <taxon>Micromonosporaceae</taxon>
    </lineage>
</organism>
<evidence type="ECO:0000259" key="1">
    <source>
        <dbReference type="PROSITE" id="PS50801"/>
    </source>
</evidence>
<dbReference type="EMBL" id="AP022870">
    <property type="protein sequence ID" value="BCB75970.1"/>
    <property type="molecule type" value="Genomic_DNA"/>
</dbReference>
<dbReference type="CDD" id="cd07043">
    <property type="entry name" value="STAS_anti-anti-sigma_factors"/>
    <property type="match status" value="1"/>
</dbReference>
<feature type="domain" description="STAS" evidence="1">
    <location>
        <begin position="107"/>
        <end position="166"/>
    </location>
</feature>
<reference evidence="2 3" key="2">
    <citation type="submission" date="2020-03" db="EMBL/GenBank/DDBJ databases">
        <authorList>
            <person name="Ichikawa N."/>
            <person name="Kimura A."/>
            <person name="Kitahashi Y."/>
            <person name="Uohara A."/>
        </authorList>
    </citation>
    <scope>NUCLEOTIDE SEQUENCE [LARGE SCALE GENOMIC DNA]</scope>
    <source>
        <strain evidence="2 3">NBRC 107702</strain>
    </source>
</reference>
<dbReference type="PROSITE" id="PS50801">
    <property type="entry name" value="STAS"/>
    <property type="match status" value="1"/>
</dbReference>
<dbReference type="AlphaFoldDB" id="A0A6F8XQ74"/>
<keyword evidence="3" id="KW-1185">Reference proteome</keyword>
<dbReference type="Pfam" id="PF01740">
    <property type="entry name" value="STAS"/>
    <property type="match status" value="1"/>
</dbReference>
<protein>
    <recommendedName>
        <fullName evidence="1">STAS domain-containing protein</fullName>
    </recommendedName>
</protein>
<accession>A0A6F8XQ74</accession>
<reference evidence="2 3" key="1">
    <citation type="submission" date="2020-03" db="EMBL/GenBank/DDBJ databases">
        <title>Whole genome shotgun sequence of Phytohabitans flavus NBRC 107702.</title>
        <authorList>
            <person name="Komaki H."/>
            <person name="Tamura T."/>
        </authorList>
    </citation>
    <scope>NUCLEOTIDE SEQUENCE [LARGE SCALE GENOMIC DNA]</scope>
    <source>
        <strain evidence="2 3">NBRC 107702</strain>
    </source>
</reference>
<gene>
    <name evidence="2" type="ORF">Pflav_023800</name>
</gene>